<reference evidence="2 3" key="1">
    <citation type="submission" date="2018-02" db="EMBL/GenBank/DDBJ databases">
        <title>The genomes of Aspergillus section Nigri reveals drivers in fungal speciation.</title>
        <authorList>
            <consortium name="DOE Joint Genome Institute"/>
            <person name="Vesth T.C."/>
            <person name="Nybo J."/>
            <person name="Theobald S."/>
            <person name="Brandl J."/>
            <person name="Frisvad J.C."/>
            <person name="Nielsen K.F."/>
            <person name="Lyhne E.K."/>
            <person name="Kogle M.E."/>
            <person name="Kuo A."/>
            <person name="Riley R."/>
            <person name="Clum A."/>
            <person name="Nolan M."/>
            <person name="Lipzen A."/>
            <person name="Salamov A."/>
            <person name="Henrissat B."/>
            <person name="Wiebenga A."/>
            <person name="De vries R.P."/>
            <person name="Grigoriev I.V."/>
            <person name="Mortensen U.H."/>
            <person name="Andersen M.R."/>
            <person name="Baker S.E."/>
        </authorList>
    </citation>
    <scope>NUCLEOTIDE SEQUENCE [LARGE SCALE GENOMIC DNA]</scope>
    <source>
        <strain evidence="2 3">CBS 121593</strain>
    </source>
</reference>
<feature type="compositionally biased region" description="Basic and acidic residues" evidence="1">
    <location>
        <begin position="61"/>
        <end position="71"/>
    </location>
</feature>
<sequence>MWMPLAMTRGKQRLLLIYCCFFWQLLIYGYVRISQNTPCNIQYPDLVRSRALRMQRHHERNKYEGTEENHRASRKIK</sequence>
<organism evidence="2 3">
    <name type="scientific">Aspergillus ibericus CBS 121593</name>
    <dbReference type="NCBI Taxonomy" id="1448316"/>
    <lineage>
        <taxon>Eukaryota</taxon>
        <taxon>Fungi</taxon>
        <taxon>Dikarya</taxon>
        <taxon>Ascomycota</taxon>
        <taxon>Pezizomycotina</taxon>
        <taxon>Eurotiomycetes</taxon>
        <taxon>Eurotiomycetidae</taxon>
        <taxon>Eurotiales</taxon>
        <taxon>Aspergillaceae</taxon>
        <taxon>Aspergillus</taxon>
        <taxon>Aspergillus subgen. Circumdati</taxon>
    </lineage>
</organism>
<dbReference type="RefSeq" id="XP_025572026.1">
    <property type="nucleotide sequence ID" value="XM_025714046.1"/>
</dbReference>
<dbReference type="GeneID" id="37218911"/>
<name>A0A395GRV9_9EURO</name>
<gene>
    <name evidence="2" type="ORF">BO80DRAFT_183972</name>
</gene>
<dbReference type="EMBL" id="KZ824460">
    <property type="protein sequence ID" value="RAK97698.1"/>
    <property type="molecule type" value="Genomic_DNA"/>
</dbReference>
<dbReference type="VEuPathDB" id="FungiDB:BO80DRAFT_183972"/>
<proteinExistence type="predicted"/>
<evidence type="ECO:0000313" key="3">
    <source>
        <dbReference type="Proteomes" id="UP000249402"/>
    </source>
</evidence>
<protein>
    <submittedName>
        <fullName evidence="2">Uncharacterized protein</fullName>
    </submittedName>
</protein>
<dbReference type="AlphaFoldDB" id="A0A395GRV9"/>
<accession>A0A395GRV9</accession>
<feature type="region of interest" description="Disordered" evidence="1">
    <location>
        <begin position="58"/>
        <end position="77"/>
    </location>
</feature>
<keyword evidence="3" id="KW-1185">Reference proteome</keyword>
<evidence type="ECO:0000256" key="1">
    <source>
        <dbReference type="SAM" id="MobiDB-lite"/>
    </source>
</evidence>
<dbReference type="Proteomes" id="UP000249402">
    <property type="component" value="Unassembled WGS sequence"/>
</dbReference>
<evidence type="ECO:0000313" key="2">
    <source>
        <dbReference type="EMBL" id="RAK97698.1"/>
    </source>
</evidence>